<protein>
    <recommendedName>
        <fullName evidence="3">Prolamin-like domain-containing protein</fullName>
    </recommendedName>
</protein>
<evidence type="ECO:0000313" key="4">
    <source>
        <dbReference type="EnsemblPlants" id="Kaladp0048s0410.1.v1.1"/>
    </source>
</evidence>
<feature type="signal peptide" evidence="2">
    <location>
        <begin position="1"/>
        <end position="28"/>
    </location>
</feature>
<dbReference type="PANTHER" id="PTHR31181">
    <property type="entry name" value="EGG CELL-SECRETED PROTEIN 1.4"/>
    <property type="match status" value="1"/>
</dbReference>
<name>A0A7N0TYM4_KALFE</name>
<organism evidence="4 5">
    <name type="scientific">Kalanchoe fedtschenkoi</name>
    <name type="common">Lavender scallops</name>
    <name type="synonym">South American air plant</name>
    <dbReference type="NCBI Taxonomy" id="63787"/>
    <lineage>
        <taxon>Eukaryota</taxon>
        <taxon>Viridiplantae</taxon>
        <taxon>Streptophyta</taxon>
        <taxon>Embryophyta</taxon>
        <taxon>Tracheophyta</taxon>
        <taxon>Spermatophyta</taxon>
        <taxon>Magnoliopsida</taxon>
        <taxon>eudicotyledons</taxon>
        <taxon>Gunneridae</taxon>
        <taxon>Pentapetalae</taxon>
        <taxon>Saxifragales</taxon>
        <taxon>Crassulaceae</taxon>
        <taxon>Kalanchoe</taxon>
    </lineage>
</organism>
<sequence length="136" mass="14533">MAKQVMQKAIVIVTFYVCFALCLRSSHAQADAPTVYTDEVFVELAPGVIEEIAGDDVVIADPTKCFEAVGKVSDCIIDILKSLANGKLDIISPKCCEGFAAIKDDCWASVLPFDPSTLGIIKNICSRLAPPPTNAL</sequence>
<evidence type="ECO:0000259" key="3">
    <source>
        <dbReference type="Pfam" id="PF05617"/>
    </source>
</evidence>
<dbReference type="Gramene" id="Kaladp0048s0410.1.v1.1">
    <property type="protein sequence ID" value="Kaladp0048s0410.1.v1.1"/>
    <property type="gene ID" value="Kaladp0048s0410.v1.1"/>
</dbReference>
<proteinExistence type="predicted"/>
<dbReference type="GO" id="GO:0005576">
    <property type="term" value="C:extracellular region"/>
    <property type="evidence" value="ECO:0007669"/>
    <property type="project" value="TreeGrafter"/>
</dbReference>
<dbReference type="Proteomes" id="UP000594263">
    <property type="component" value="Unplaced"/>
</dbReference>
<evidence type="ECO:0000256" key="2">
    <source>
        <dbReference type="SAM" id="SignalP"/>
    </source>
</evidence>
<reference evidence="4" key="1">
    <citation type="submission" date="2021-01" db="UniProtKB">
        <authorList>
            <consortium name="EnsemblPlants"/>
        </authorList>
    </citation>
    <scope>IDENTIFICATION</scope>
</reference>
<dbReference type="GO" id="GO:2000008">
    <property type="term" value="P:regulation of protein localization to cell surface"/>
    <property type="evidence" value="ECO:0007669"/>
    <property type="project" value="TreeGrafter"/>
</dbReference>
<dbReference type="GO" id="GO:0009567">
    <property type="term" value="P:double fertilization forming a zygote and endosperm"/>
    <property type="evidence" value="ECO:0007669"/>
    <property type="project" value="TreeGrafter"/>
</dbReference>
<dbReference type="InterPro" id="IPR008502">
    <property type="entry name" value="Prolamin-like"/>
</dbReference>
<dbReference type="AlphaFoldDB" id="A0A7N0TYM4"/>
<dbReference type="GO" id="GO:0080155">
    <property type="term" value="P:regulation of double fertilization forming a zygote and endosperm"/>
    <property type="evidence" value="ECO:0007669"/>
    <property type="project" value="TreeGrafter"/>
</dbReference>
<feature type="domain" description="Prolamin-like" evidence="3">
    <location>
        <begin position="64"/>
        <end position="125"/>
    </location>
</feature>
<evidence type="ECO:0000256" key="1">
    <source>
        <dbReference type="ARBA" id="ARBA00022729"/>
    </source>
</evidence>
<accession>A0A7N0TYM4</accession>
<dbReference type="GO" id="GO:0031982">
    <property type="term" value="C:vesicle"/>
    <property type="evidence" value="ECO:0007669"/>
    <property type="project" value="TreeGrafter"/>
</dbReference>
<evidence type="ECO:0000313" key="5">
    <source>
        <dbReference type="Proteomes" id="UP000594263"/>
    </source>
</evidence>
<dbReference type="Pfam" id="PF05617">
    <property type="entry name" value="Prolamin_like"/>
    <property type="match status" value="1"/>
</dbReference>
<keyword evidence="1 2" id="KW-0732">Signal</keyword>
<dbReference type="EnsemblPlants" id="Kaladp0048s0410.1.v1.1">
    <property type="protein sequence ID" value="Kaladp0048s0410.1.v1.1"/>
    <property type="gene ID" value="Kaladp0048s0410.v1.1"/>
</dbReference>
<keyword evidence="5" id="KW-1185">Reference proteome</keyword>
<dbReference type="PANTHER" id="PTHR31181:SF67">
    <property type="entry name" value="PROLAMIN-LIKE PROTEIN (DUF1278)"/>
    <property type="match status" value="1"/>
</dbReference>
<feature type="chain" id="PRO_5029801484" description="Prolamin-like domain-containing protein" evidence="2">
    <location>
        <begin position="29"/>
        <end position="136"/>
    </location>
</feature>